<dbReference type="InterPro" id="IPR029045">
    <property type="entry name" value="ClpP/crotonase-like_dom_sf"/>
</dbReference>
<dbReference type="Gene3D" id="3.90.226.10">
    <property type="entry name" value="2-enoyl-CoA Hydratase, Chain A, domain 1"/>
    <property type="match status" value="1"/>
</dbReference>
<keyword evidence="2" id="KW-0645">Protease</keyword>
<dbReference type="SUPFAM" id="SSF52096">
    <property type="entry name" value="ClpP/crotonase"/>
    <property type="match status" value="1"/>
</dbReference>
<evidence type="ECO:0000256" key="3">
    <source>
        <dbReference type="ARBA" id="ARBA00022801"/>
    </source>
</evidence>
<accession>K2MIT5</accession>
<organism evidence="6 7">
    <name type="scientific">Nitratireductor pacificus pht-3B</name>
    <dbReference type="NCBI Taxonomy" id="391937"/>
    <lineage>
        <taxon>Bacteria</taxon>
        <taxon>Pseudomonadati</taxon>
        <taxon>Pseudomonadota</taxon>
        <taxon>Alphaproteobacteria</taxon>
        <taxon>Hyphomicrobiales</taxon>
        <taxon>Phyllobacteriaceae</taxon>
        <taxon>Nitratireductor</taxon>
    </lineage>
</organism>
<dbReference type="PANTHER" id="PTHR33209:SF1">
    <property type="entry name" value="PEPTIDASE S49 DOMAIN-CONTAINING PROTEIN"/>
    <property type="match status" value="1"/>
</dbReference>
<evidence type="ECO:0000256" key="4">
    <source>
        <dbReference type="ARBA" id="ARBA00022825"/>
    </source>
</evidence>
<evidence type="ECO:0000256" key="2">
    <source>
        <dbReference type="ARBA" id="ARBA00022670"/>
    </source>
</evidence>
<dbReference type="GO" id="GO:0008236">
    <property type="term" value="F:serine-type peptidase activity"/>
    <property type="evidence" value="ECO:0007669"/>
    <property type="project" value="UniProtKB-KW"/>
</dbReference>
<dbReference type="Pfam" id="PF01343">
    <property type="entry name" value="Peptidase_S49"/>
    <property type="match status" value="1"/>
</dbReference>
<sequence>MSRSTHYPEIAARMFNTPLMLHEGKGNVIARAFGPRVLGMPDAEAVVHGGEQFGIVGDTLRDEVDGWGQPAYRGPKRLSDRIALIEVEGTLINKGKWIGKSSGQTTYEAIGLQADDCRTDDSIHGVVVEVDSFGGEVTGAFDCAERLFELSQAKPTIAILTDHALSAGYLLAAPARQVVIPRNGQAGSIGVISMHVDVSKWLANQGLDVTIMKAGARKDDFNSYGPIPKHVLEEALAEMEEMRRDFAETVSRFRAGRLSFDAAMATEAMCFRGQAAVDLGLADAVARPSQVLAAFEEELGRLAG</sequence>
<comment type="caution">
    <text evidence="6">The sequence shown here is derived from an EMBL/GenBank/DDBJ whole genome shotgun (WGS) entry which is preliminary data.</text>
</comment>
<dbReference type="eggNOG" id="COG0616">
    <property type="taxonomic scope" value="Bacteria"/>
</dbReference>
<dbReference type="InterPro" id="IPR033855">
    <property type="entry name" value="Protein_C"/>
</dbReference>
<dbReference type="CDD" id="cd07022">
    <property type="entry name" value="S49_Sppa_36K_type"/>
    <property type="match status" value="1"/>
</dbReference>
<dbReference type="Proteomes" id="UP000006786">
    <property type="component" value="Unassembled WGS sequence"/>
</dbReference>
<dbReference type="AlphaFoldDB" id="K2MIT5"/>
<evidence type="ECO:0000256" key="1">
    <source>
        <dbReference type="ARBA" id="ARBA00008683"/>
    </source>
</evidence>
<gene>
    <name evidence="6" type="ORF">NA2_19918</name>
</gene>
<dbReference type="Gene3D" id="6.20.330.10">
    <property type="match status" value="1"/>
</dbReference>
<dbReference type="PATRIC" id="fig|391937.3.peg.4084"/>
<comment type="similarity">
    <text evidence="1">Belongs to the peptidase S49 family.</text>
</comment>
<dbReference type="PANTHER" id="PTHR33209">
    <property type="entry name" value="PROTEASE 4"/>
    <property type="match status" value="1"/>
</dbReference>
<protein>
    <submittedName>
        <fullName evidence="6">Peptidase S49</fullName>
    </submittedName>
</protein>
<evidence type="ECO:0000313" key="7">
    <source>
        <dbReference type="Proteomes" id="UP000006786"/>
    </source>
</evidence>
<keyword evidence="3" id="KW-0378">Hydrolase</keyword>
<dbReference type="EMBL" id="AMRM01000030">
    <property type="protein sequence ID" value="EKF17072.1"/>
    <property type="molecule type" value="Genomic_DNA"/>
</dbReference>
<evidence type="ECO:0000259" key="5">
    <source>
        <dbReference type="Pfam" id="PF01343"/>
    </source>
</evidence>
<dbReference type="OrthoDB" id="266140at2"/>
<feature type="domain" description="Peptidase S49" evidence="5">
    <location>
        <begin position="151"/>
        <end position="298"/>
    </location>
</feature>
<reference evidence="6 7" key="1">
    <citation type="journal article" date="2012" name="J. Bacteriol.">
        <title>Genome Sequence of Nitratireductor pacificus Type Strain pht-3B.</title>
        <authorList>
            <person name="Lai Q."/>
            <person name="Li G."/>
            <person name="Shao Z."/>
        </authorList>
    </citation>
    <scope>NUCLEOTIDE SEQUENCE [LARGE SCALE GENOMIC DNA]</scope>
    <source>
        <strain evidence="7">pht-3B</strain>
    </source>
</reference>
<name>K2MIT5_9HYPH</name>
<dbReference type="RefSeq" id="WP_008599069.1">
    <property type="nucleotide sequence ID" value="NZ_AMRM01000030.1"/>
</dbReference>
<keyword evidence="4" id="KW-0720">Serine protease</keyword>
<dbReference type="InterPro" id="IPR002142">
    <property type="entry name" value="Peptidase_S49"/>
</dbReference>
<proteinExistence type="inferred from homology"/>
<dbReference type="STRING" id="391937.NA2_19918"/>
<keyword evidence="7" id="KW-1185">Reference proteome</keyword>
<dbReference type="GO" id="GO:0006508">
    <property type="term" value="P:proteolysis"/>
    <property type="evidence" value="ECO:0007669"/>
    <property type="project" value="UniProtKB-KW"/>
</dbReference>
<evidence type="ECO:0000313" key="6">
    <source>
        <dbReference type="EMBL" id="EKF17072.1"/>
    </source>
</evidence>